<dbReference type="EMBL" id="KI393051">
    <property type="protein sequence ID" value="ERN09159.1"/>
    <property type="molecule type" value="Genomic_DNA"/>
</dbReference>
<evidence type="ECO:0000313" key="2">
    <source>
        <dbReference type="Proteomes" id="UP000017836"/>
    </source>
</evidence>
<dbReference type="Gramene" id="ERN09159">
    <property type="protein sequence ID" value="ERN09159"/>
    <property type="gene ID" value="AMTR_s00014p00223710"/>
</dbReference>
<dbReference type="HOGENOM" id="CLU_988112_0_0_1"/>
<protein>
    <submittedName>
        <fullName evidence="1">Uncharacterized protein</fullName>
    </submittedName>
</protein>
<evidence type="ECO:0000313" key="1">
    <source>
        <dbReference type="EMBL" id="ERN09159.1"/>
    </source>
</evidence>
<reference evidence="2" key="1">
    <citation type="journal article" date="2013" name="Science">
        <title>The Amborella genome and the evolution of flowering plants.</title>
        <authorList>
            <consortium name="Amborella Genome Project"/>
        </authorList>
    </citation>
    <scope>NUCLEOTIDE SEQUENCE [LARGE SCALE GENOMIC DNA]</scope>
</reference>
<dbReference type="AlphaFoldDB" id="W1PN12"/>
<name>W1PN12_AMBTC</name>
<proteinExistence type="predicted"/>
<organism evidence="1 2">
    <name type="scientific">Amborella trichopoda</name>
    <dbReference type="NCBI Taxonomy" id="13333"/>
    <lineage>
        <taxon>Eukaryota</taxon>
        <taxon>Viridiplantae</taxon>
        <taxon>Streptophyta</taxon>
        <taxon>Embryophyta</taxon>
        <taxon>Tracheophyta</taxon>
        <taxon>Spermatophyta</taxon>
        <taxon>Magnoliopsida</taxon>
        <taxon>Amborellales</taxon>
        <taxon>Amborellaceae</taxon>
        <taxon>Amborella</taxon>
    </lineage>
</organism>
<keyword evidence="2" id="KW-1185">Reference proteome</keyword>
<dbReference type="Proteomes" id="UP000017836">
    <property type="component" value="Unassembled WGS sequence"/>
</dbReference>
<accession>W1PN12</accession>
<sequence length="282" mass="31133">MGTTFTWLKKSIPSSTWKSSMGATDKFIFRLHWPMIISTPLIGLALELTALIWPASWVTAKPSQLASLVDMKLRLVSGTCVNHRFRGLAIDPSLHIQEALAWGFGTPCFSLYPIEKSYGSHVGLGIIVPFPVVVQFCYKGIEGLPLRAFSYPRRSITNKAFQAPYLGHVRITVFTLTVPTIHGLVRSISKVRTLSRPPPPWPWPLLEVRGIDGSFLLYSTNCSAMVMANTKTCATRRCNSCSAQGCKPSIKLKNRSFSAMSGISSNNVENSNHEETQFALVA</sequence>
<gene>
    <name evidence="1" type="ORF">AMTR_s00014p00223710</name>
</gene>